<evidence type="ECO:0000256" key="1">
    <source>
        <dbReference type="SAM" id="Phobius"/>
    </source>
</evidence>
<dbReference type="STRING" id="187868.SAMN05192589_105180"/>
<dbReference type="Proteomes" id="UP000198781">
    <property type="component" value="Unassembled WGS sequence"/>
</dbReference>
<sequence>MVTNTYGRWGVRLGTMALWALAGASVVYWGLRLTARPAGSGMVAAAPAPLAPDAQALARLLGAGPAAPAAPAVKEPSRFALVGVLAGTASGGGAALIAVDSQPAKPFRVGATVAEGLVLQALGRRQARLGPTPDGAASVTLEIPDKR</sequence>
<name>A0A1G6TLP4_9BURK</name>
<feature type="transmembrane region" description="Helical" evidence="1">
    <location>
        <begin position="79"/>
        <end position="99"/>
    </location>
</feature>
<dbReference type="AlphaFoldDB" id="A0A1G6TLP4"/>
<feature type="transmembrane region" description="Helical" evidence="1">
    <location>
        <begin position="12"/>
        <end position="31"/>
    </location>
</feature>
<keyword evidence="1" id="KW-0472">Membrane</keyword>
<keyword evidence="1" id="KW-1133">Transmembrane helix</keyword>
<organism evidence="2 3">
    <name type="scientific">Paracidovorax valerianellae</name>
    <dbReference type="NCBI Taxonomy" id="187868"/>
    <lineage>
        <taxon>Bacteria</taxon>
        <taxon>Pseudomonadati</taxon>
        <taxon>Pseudomonadota</taxon>
        <taxon>Betaproteobacteria</taxon>
        <taxon>Burkholderiales</taxon>
        <taxon>Comamonadaceae</taxon>
        <taxon>Paracidovorax</taxon>
    </lineage>
</organism>
<keyword evidence="1" id="KW-0812">Transmembrane</keyword>
<accession>A0A1G6TLP4</accession>
<dbReference type="RefSeq" id="WP_092743433.1">
    <property type="nucleotide sequence ID" value="NZ_FMZC01000005.1"/>
</dbReference>
<reference evidence="2 3" key="1">
    <citation type="submission" date="2016-10" db="EMBL/GenBank/DDBJ databases">
        <authorList>
            <person name="de Groot N.N."/>
        </authorList>
    </citation>
    <scope>NUCLEOTIDE SEQUENCE [LARGE SCALE GENOMIC DNA]</scope>
    <source>
        <strain evidence="2 3">DSM 16619</strain>
    </source>
</reference>
<proteinExistence type="predicted"/>
<keyword evidence="3" id="KW-1185">Reference proteome</keyword>
<evidence type="ECO:0000313" key="2">
    <source>
        <dbReference type="EMBL" id="SDD29774.1"/>
    </source>
</evidence>
<gene>
    <name evidence="2" type="ORF">SAMN05192589_105180</name>
</gene>
<dbReference type="EMBL" id="FMZC01000005">
    <property type="protein sequence ID" value="SDD29774.1"/>
    <property type="molecule type" value="Genomic_DNA"/>
</dbReference>
<dbReference type="OrthoDB" id="9154044at2"/>
<evidence type="ECO:0000313" key="3">
    <source>
        <dbReference type="Proteomes" id="UP000198781"/>
    </source>
</evidence>
<protein>
    <submittedName>
        <fullName evidence="2">General secretion pathway protein C</fullName>
    </submittedName>
</protein>